<reference evidence="6" key="2">
    <citation type="submission" date="2021-04" db="EMBL/GenBank/DDBJ databases">
        <authorList>
            <person name="Dong X."/>
        </authorList>
    </citation>
    <scope>NUCLEOTIDE SEQUENCE</scope>
    <source>
        <strain evidence="6">LLY</strain>
    </source>
</reference>
<dbReference type="Proteomes" id="UP001056766">
    <property type="component" value="Unassembled WGS sequence"/>
</dbReference>
<evidence type="ECO:0000256" key="3">
    <source>
        <dbReference type="ARBA" id="ARBA00022989"/>
    </source>
</evidence>
<dbReference type="InterPro" id="IPR000537">
    <property type="entry name" value="UbiA_prenyltransferase"/>
</dbReference>
<proteinExistence type="predicted"/>
<evidence type="ECO:0000256" key="5">
    <source>
        <dbReference type="SAM" id="Phobius"/>
    </source>
</evidence>
<evidence type="ECO:0000313" key="6">
    <source>
        <dbReference type="EMBL" id="MCM1987875.1"/>
    </source>
</evidence>
<dbReference type="GO" id="GO:0005886">
    <property type="term" value="C:plasma membrane"/>
    <property type="evidence" value="ECO:0007669"/>
    <property type="project" value="UniProtKB-SubCell"/>
</dbReference>
<dbReference type="Pfam" id="PF01040">
    <property type="entry name" value="UbiA"/>
    <property type="match status" value="1"/>
</dbReference>
<evidence type="ECO:0000256" key="1">
    <source>
        <dbReference type="ARBA" id="ARBA00004651"/>
    </source>
</evidence>
<dbReference type="Gene3D" id="1.10.357.140">
    <property type="entry name" value="UbiA prenyltransferase"/>
    <property type="match status" value="1"/>
</dbReference>
<keyword evidence="7" id="KW-1185">Reference proteome</keyword>
<reference evidence="6" key="1">
    <citation type="journal article" date="2021" name="mSystems">
        <title>Bacteria and Archaea Synergistically Convert Glycine Betaine to Biogenic Methane in the Formosa Cold Seep of the South China Sea.</title>
        <authorList>
            <person name="Li L."/>
            <person name="Zhang W."/>
            <person name="Zhang S."/>
            <person name="Song L."/>
            <person name="Sun Q."/>
            <person name="Zhang H."/>
            <person name="Xiang H."/>
            <person name="Dong X."/>
        </authorList>
    </citation>
    <scope>NUCLEOTIDE SEQUENCE</scope>
    <source>
        <strain evidence="6">LLY</strain>
    </source>
</reference>
<dbReference type="AlphaFoldDB" id="A0A9E4ZI31"/>
<keyword evidence="4 5" id="KW-0472">Membrane</keyword>
<protein>
    <submittedName>
        <fullName evidence="6">UbiA family prenyltransferase</fullName>
    </submittedName>
</protein>
<evidence type="ECO:0000313" key="7">
    <source>
        <dbReference type="Proteomes" id="UP001056766"/>
    </source>
</evidence>
<comment type="caution">
    <text evidence="6">The sequence shown here is derived from an EMBL/GenBank/DDBJ whole genome shotgun (WGS) entry which is preliminary data.</text>
</comment>
<keyword evidence="2 5" id="KW-0812">Transmembrane</keyword>
<sequence length="94" mass="10844">MWDYRALLVILAGTMIHSGCDIINDIFDCEIDKICKPTGAIASGKISIRNAWIYMLILFLAALLISFKLSYLILMLFIRNYYWWDFVLSSNVSI</sequence>
<feature type="transmembrane region" description="Helical" evidence="5">
    <location>
        <begin position="51"/>
        <end position="78"/>
    </location>
</feature>
<keyword evidence="3 5" id="KW-1133">Transmembrane helix</keyword>
<organism evidence="6 7">
    <name type="scientific">Methanococcoides seepicolus</name>
    <dbReference type="NCBI Taxonomy" id="2828780"/>
    <lineage>
        <taxon>Archaea</taxon>
        <taxon>Methanobacteriati</taxon>
        <taxon>Methanobacteriota</taxon>
        <taxon>Stenosarchaea group</taxon>
        <taxon>Methanomicrobia</taxon>
        <taxon>Methanosarcinales</taxon>
        <taxon>Methanosarcinaceae</taxon>
        <taxon>Methanococcoides</taxon>
    </lineage>
</organism>
<evidence type="ECO:0000256" key="4">
    <source>
        <dbReference type="ARBA" id="ARBA00023136"/>
    </source>
</evidence>
<name>A0A9E4ZI31_9EURY</name>
<dbReference type="InterPro" id="IPR044878">
    <property type="entry name" value="UbiA_sf"/>
</dbReference>
<dbReference type="EMBL" id="JAGSOI010000085">
    <property type="protein sequence ID" value="MCM1987875.1"/>
    <property type="molecule type" value="Genomic_DNA"/>
</dbReference>
<evidence type="ECO:0000256" key="2">
    <source>
        <dbReference type="ARBA" id="ARBA00022692"/>
    </source>
</evidence>
<accession>A0A9E4ZI31</accession>
<dbReference type="GO" id="GO:0016765">
    <property type="term" value="F:transferase activity, transferring alkyl or aryl (other than methyl) groups"/>
    <property type="evidence" value="ECO:0007669"/>
    <property type="project" value="InterPro"/>
</dbReference>
<comment type="subcellular location">
    <subcellularLocation>
        <location evidence="1">Cell membrane</location>
        <topology evidence="1">Multi-pass membrane protein</topology>
    </subcellularLocation>
</comment>
<gene>
    <name evidence="6" type="ORF">KDK67_12970</name>
</gene>